<accession>A0A3S1DMY6</accession>
<proteinExistence type="predicted"/>
<dbReference type="Proteomes" id="UP000281028">
    <property type="component" value="Unassembled WGS sequence"/>
</dbReference>
<dbReference type="AlphaFoldDB" id="A0A3S1DMY6"/>
<comment type="caution">
    <text evidence="1">The sequence shown here is derived from an EMBL/GenBank/DDBJ whole genome shotgun (WGS) entry which is preliminary data.</text>
</comment>
<gene>
    <name evidence="1" type="ORF">ECE50_012050</name>
</gene>
<protein>
    <submittedName>
        <fullName evidence="1">Uncharacterized protein</fullName>
    </submittedName>
</protein>
<sequence>MKKTFLFLVCAMMGVATVASATMVKQQLAVVMAAGYAAYLTYTDGTPDLLIGYYNTSWEAQAAGKAALLEAGGPYQGNIGYYKVVGI</sequence>
<evidence type="ECO:0000313" key="1">
    <source>
        <dbReference type="EMBL" id="NSL87571.1"/>
    </source>
</evidence>
<dbReference type="EMBL" id="RIAR02000001">
    <property type="protein sequence ID" value="NSL87571.1"/>
    <property type="molecule type" value="Genomic_DNA"/>
</dbReference>
<evidence type="ECO:0000313" key="2">
    <source>
        <dbReference type="Proteomes" id="UP000281028"/>
    </source>
</evidence>
<reference evidence="1" key="1">
    <citation type="submission" date="2020-05" db="EMBL/GenBank/DDBJ databases">
        <title>Chitinophaga laudate sp. nov., isolated from a tropical peat swamp.</title>
        <authorList>
            <person name="Goh C.B.S."/>
            <person name="Lee M.S."/>
            <person name="Parimannan S."/>
            <person name="Pasbakhsh P."/>
            <person name="Yule C.M."/>
            <person name="Rajandas H."/>
            <person name="Loke S."/>
            <person name="Croft L."/>
            <person name="Tan J.B.L."/>
        </authorList>
    </citation>
    <scope>NUCLEOTIDE SEQUENCE</scope>
    <source>
        <strain evidence="1">Mgbs1</strain>
    </source>
</reference>
<name>A0A3S1DMY6_9BACT</name>
<organism evidence="1 2">
    <name type="scientific">Chitinophaga solisilvae</name>
    <dbReference type="NCBI Taxonomy" id="1233460"/>
    <lineage>
        <taxon>Bacteria</taxon>
        <taxon>Pseudomonadati</taxon>
        <taxon>Bacteroidota</taxon>
        <taxon>Chitinophagia</taxon>
        <taxon>Chitinophagales</taxon>
        <taxon>Chitinophagaceae</taxon>
        <taxon>Chitinophaga</taxon>
    </lineage>
</organism>
<keyword evidence="2" id="KW-1185">Reference proteome</keyword>